<dbReference type="SUPFAM" id="SSF47413">
    <property type="entry name" value="lambda repressor-like DNA-binding domains"/>
    <property type="match status" value="1"/>
</dbReference>
<accession>A0A369N612</accession>
<evidence type="ECO:0000313" key="3">
    <source>
        <dbReference type="Proteomes" id="UP000253857"/>
    </source>
</evidence>
<feature type="domain" description="HTH cro/C1-type" evidence="1">
    <location>
        <begin position="50"/>
        <end position="98"/>
    </location>
</feature>
<organism evidence="2 3">
    <name type="scientific">Eggerthella lenta</name>
    <name type="common">Eubacterium lentum</name>
    <dbReference type="NCBI Taxonomy" id="84112"/>
    <lineage>
        <taxon>Bacteria</taxon>
        <taxon>Bacillati</taxon>
        <taxon>Actinomycetota</taxon>
        <taxon>Coriobacteriia</taxon>
        <taxon>Eggerthellales</taxon>
        <taxon>Eggerthellaceae</taxon>
        <taxon>Eggerthella</taxon>
    </lineage>
</organism>
<protein>
    <submittedName>
        <fullName evidence="2">XRE family transcriptional regulator</fullName>
    </submittedName>
</protein>
<comment type="caution">
    <text evidence="2">The sequence shown here is derived from an EMBL/GenBank/DDBJ whole genome shotgun (WGS) entry which is preliminary data.</text>
</comment>
<dbReference type="Proteomes" id="UP000253857">
    <property type="component" value="Unassembled WGS sequence"/>
</dbReference>
<dbReference type="Pfam" id="PF01381">
    <property type="entry name" value="HTH_3"/>
    <property type="match status" value="1"/>
</dbReference>
<dbReference type="SMART" id="SM00530">
    <property type="entry name" value="HTH_XRE"/>
    <property type="match status" value="1"/>
</dbReference>
<gene>
    <name evidence="2" type="ORF">C1871_05105</name>
</gene>
<dbReference type="Gene3D" id="1.10.260.40">
    <property type="entry name" value="lambda repressor-like DNA-binding domains"/>
    <property type="match status" value="1"/>
</dbReference>
<dbReference type="PROSITE" id="PS50943">
    <property type="entry name" value="HTH_CROC1"/>
    <property type="match status" value="1"/>
</dbReference>
<dbReference type="InterPro" id="IPR001387">
    <property type="entry name" value="Cro/C1-type_HTH"/>
</dbReference>
<evidence type="ECO:0000313" key="2">
    <source>
        <dbReference type="EMBL" id="RDB87218.1"/>
    </source>
</evidence>
<dbReference type="EMBL" id="PPTY01000005">
    <property type="protein sequence ID" value="RDB87218.1"/>
    <property type="molecule type" value="Genomic_DNA"/>
</dbReference>
<name>A0A369N612_EGGLN</name>
<dbReference type="InterPro" id="IPR010982">
    <property type="entry name" value="Lambda_DNA-bd_dom_sf"/>
</dbReference>
<dbReference type="CDD" id="cd00093">
    <property type="entry name" value="HTH_XRE"/>
    <property type="match status" value="1"/>
</dbReference>
<proteinExistence type="predicted"/>
<reference evidence="2 3" key="1">
    <citation type="journal article" date="2018" name="Elife">
        <title>Discovery and characterization of a prevalent human gut bacterial enzyme sufficient for the inactivation of a family of plant toxins.</title>
        <authorList>
            <person name="Koppel N."/>
            <person name="Bisanz J.E."/>
            <person name="Pandelia M.E."/>
            <person name="Turnbaugh P.J."/>
            <person name="Balskus E.P."/>
        </authorList>
    </citation>
    <scope>NUCLEOTIDE SEQUENCE [LARGE SCALE GENOMIC DNA]</scope>
    <source>
        <strain evidence="2 3">FAA1-1-60AUCSF</strain>
    </source>
</reference>
<dbReference type="GO" id="GO:0003677">
    <property type="term" value="F:DNA binding"/>
    <property type="evidence" value="ECO:0007669"/>
    <property type="project" value="InterPro"/>
</dbReference>
<evidence type="ECO:0000259" key="1">
    <source>
        <dbReference type="PROSITE" id="PS50943"/>
    </source>
</evidence>
<sequence length="136" mass="14356">MPPSACVGRRLLGIAPGLPSRFPWVAAWRDPIRPVGPPDVGNASRPASAERGMSQKELAEAAGLTPASVSRYVNGERLPWPATIAAMSRALGVEPSDIIGTSCDQELDDAVHHVARNADSLTEAQRAELIAALAKR</sequence>
<dbReference type="AlphaFoldDB" id="A0A369N612"/>